<dbReference type="GO" id="GO:0005886">
    <property type="term" value="C:plasma membrane"/>
    <property type="evidence" value="ECO:0007669"/>
    <property type="project" value="TreeGrafter"/>
</dbReference>
<evidence type="ECO:0000259" key="4">
    <source>
        <dbReference type="PROSITE" id="PS50002"/>
    </source>
</evidence>
<dbReference type="InterPro" id="IPR027267">
    <property type="entry name" value="AH/BAR_dom_sf"/>
</dbReference>
<dbReference type="Pfam" id="PF00787">
    <property type="entry name" value="PX"/>
    <property type="match status" value="1"/>
</dbReference>
<proteinExistence type="predicted"/>
<dbReference type="InterPro" id="IPR036028">
    <property type="entry name" value="SH3-like_dom_sf"/>
</dbReference>
<dbReference type="SUPFAM" id="SSF50044">
    <property type="entry name" value="SH3-domain"/>
    <property type="match status" value="1"/>
</dbReference>
<feature type="compositionally biased region" description="Basic and acidic residues" evidence="3">
    <location>
        <begin position="226"/>
        <end position="239"/>
    </location>
</feature>
<reference evidence="7" key="1">
    <citation type="journal article" date="2014" name="Proc. Natl. Acad. Sci. U.S.A.">
        <title>Extensive sampling of basidiomycete genomes demonstrates inadequacy of the white-rot/brown-rot paradigm for wood decay fungi.</title>
        <authorList>
            <person name="Riley R."/>
            <person name="Salamov A.A."/>
            <person name="Brown D.W."/>
            <person name="Nagy L.G."/>
            <person name="Floudas D."/>
            <person name="Held B.W."/>
            <person name="Levasseur A."/>
            <person name="Lombard V."/>
            <person name="Morin E."/>
            <person name="Otillar R."/>
            <person name="Lindquist E.A."/>
            <person name="Sun H."/>
            <person name="LaButti K.M."/>
            <person name="Schmutz J."/>
            <person name="Jabbour D."/>
            <person name="Luo H."/>
            <person name="Baker S.E."/>
            <person name="Pisabarro A.G."/>
            <person name="Walton J.D."/>
            <person name="Blanchette R.A."/>
            <person name="Henrissat B."/>
            <person name="Martin F."/>
            <person name="Cullen D."/>
            <person name="Hibbett D.S."/>
            <person name="Grigoriev I.V."/>
        </authorList>
    </citation>
    <scope>NUCLEOTIDE SEQUENCE [LARGE SCALE GENOMIC DNA]</scope>
    <source>
        <strain evidence="7">FD-172 SS1</strain>
    </source>
</reference>
<gene>
    <name evidence="6" type="ORF">BOTBODRAFT_180691</name>
</gene>
<dbReference type="SMART" id="SM00312">
    <property type="entry name" value="PX"/>
    <property type="match status" value="1"/>
</dbReference>
<dbReference type="Gene3D" id="2.30.30.40">
    <property type="entry name" value="SH3 Domains"/>
    <property type="match status" value="1"/>
</dbReference>
<dbReference type="Proteomes" id="UP000027195">
    <property type="component" value="Unassembled WGS sequence"/>
</dbReference>
<protein>
    <recommendedName>
        <fullName evidence="8">PX domain-containing protein</fullName>
    </recommendedName>
</protein>
<feature type="region of interest" description="Disordered" evidence="3">
    <location>
        <begin position="219"/>
        <end position="253"/>
    </location>
</feature>
<dbReference type="Pfam" id="PF10456">
    <property type="entry name" value="BAR_3_WASP_bdg"/>
    <property type="match status" value="1"/>
</dbReference>
<dbReference type="Gene3D" id="3.30.1520.10">
    <property type="entry name" value="Phox-like domain"/>
    <property type="match status" value="1"/>
</dbReference>
<dbReference type="InterPro" id="IPR036871">
    <property type="entry name" value="PX_dom_sf"/>
</dbReference>
<dbReference type="InterPro" id="IPR019497">
    <property type="entry name" value="Sorting_nexin_WASP-bd-dom"/>
</dbReference>
<dbReference type="GO" id="GO:0097320">
    <property type="term" value="P:plasma membrane tubulation"/>
    <property type="evidence" value="ECO:0007669"/>
    <property type="project" value="TreeGrafter"/>
</dbReference>
<dbReference type="STRING" id="930990.A0A067M6C9"/>
<dbReference type="GO" id="GO:0006897">
    <property type="term" value="P:endocytosis"/>
    <property type="evidence" value="ECO:0007669"/>
    <property type="project" value="TreeGrafter"/>
</dbReference>
<name>A0A067M6C9_BOTB1</name>
<dbReference type="PANTHER" id="PTHR45827:SF1">
    <property type="entry name" value="SORTING NEXIN"/>
    <property type="match status" value="1"/>
</dbReference>
<evidence type="ECO:0000256" key="2">
    <source>
        <dbReference type="PROSITE-ProRule" id="PRU00192"/>
    </source>
</evidence>
<dbReference type="InterPro" id="IPR001683">
    <property type="entry name" value="PX_dom"/>
</dbReference>
<evidence type="ECO:0000313" key="6">
    <source>
        <dbReference type="EMBL" id="KDQ07407.1"/>
    </source>
</evidence>
<dbReference type="Pfam" id="PF00018">
    <property type="entry name" value="SH3_1"/>
    <property type="match status" value="1"/>
</dbReference>
<dbReference type="AlphaFoldDB" id="A0A067M6C9"/>
<dbReference type="PROSITE" id="PS50002">
    <property type="entry name" value="SH3"/>
    <property type="match status" value="1"/>
</dbReference>
<organism evidence="6 7">
    <name type="scientific">Botryobasidium botryosum (strain FD-172 SS1)</name>
    <dbReference type="NCBI Taxonomy" id="930990"/>
    <lineage>
        <taxon>Eukaryota</taxon>
        <taxon>Fungi</taxon>
        <taxon>Dikarya</taxon>
        <taxon>Basidiomycota</taxon>
        <taxon>Agaricomycotina</taxon>
        <taxon>Agaricomycetes</taxon>
        <taxon>Cantharellales</taxon>
        <taxon>Botryobasidiaceae</taxon>
        <taxon>Botryobasidium</taxon>
    </lineage>
</organism>
<dbReference type="SUPFAM" id="SSF64268">
    <property type="entry name" value="PX domain"/>
    <property type="match status" value="1"/>
</dbReference>
<feature type="compositionally biased region" description="Basic and acidic residues" evidence="3">
    <location>
        <begin position="61"/>
        <end position="72"/>
    </location>
</feature>
<dbReference type="Gene3D" id="1.20.1270.60">
    <property type="entry name" value="Arfaptin homology (AH) domain/BAR domain"/>
    <property type="match status" value="1"/>
</dbReference>
<evidence type="ECO:0008006" key="8">
    <source>
        <dbReference type="Google" id="ProtNLM"/>
    </source>
</evidence>
<dbReference type="PROSITE" id="PS50195">
    <property type="entry name" value="PX"/>
    <property type="match status" value="1"/>
</dbReference>
<dbReference type="SMART" id="SM00326">
    <property type="entry name" value="SH3"/>
    <property type="match status" value="1"/>
</dbReference>
<keyword evidence="1 2" id="KW-0728">SH3 domain</keyword>
<dbReference type="GO" id="GO:0031410">
    <property type="term" value="C:cytoplasmic vesicle"/>
    <property type="evidence" value="ECO:0007669"/>
    <property type="project" value="TreeGrafter"/>
</dbReference>
<evidence type="ECO:0000256" key="1">
    <source>
        <dbReference type="ARBA" id="ARBA00022443"/>
    </source>
</evidence>
<dbReference type="GO" id="GO:0016197">
    <property type="term" value="P:endosomal transport"/>
    <property type="evidence" value="ECO:0007669"/>
    <property type="project" value="TreeGrafter"/>
</dbReference>
<accession>A0A067M6C9</accession>
<dbReference type="InParanoid" id="A0A067M6C9"/>
<dbReference type="OrthoDB" id="10254720at2759"/>
<evidence type="ECO:0000259" key="5">
    <source>
        <dbReference type="PROSITE" id="PS50195"/>
    </source>
</evidence>
<dbReference type="InterPro" id="IPR001452">
    <property type="entry name" value="SH3_domain"/>
</dbReference>
<dbReference type="EMBL" id="KL198107">
    <property type="protein sequence ID" value="KDQ07407.1"/>
    <property type="molecule type" value="Genomic_DNA"/>
</dbReference>
<dbReference type="HOGENOM" id="CLU_020758_0_0_1"/>
<keyword evidence="7" id="KW-1185">Reference proteome</keyword>
<feature type="domain" description="PX" evidence="5">
    <location>
        <begin position="277"/>
        <end position="404"/>
    </location>
</feature>
<dbReference type="PANTHER" id="PTHR45827">
    <property type="entry name" value="SORTING NEXIN"/>
    <property type="match status" value="1"/>
</dbReference>
<dbReference type="GO" id="GO:0035091">
    <property type="term" value="F:phosphatidylinositol binding"/>
    <property type="evidence" value="ECO:0007669"/>
    <property type="project" value="InterPro"/>
</dbReference>
<feature type="domain" description="SH3" evidence="4">
    <location>
        <begin position="79"/>
        <end position="147"/>
    </location>
</feature>
<feature type="region of interest" description="Disordered" evidence="3">
    <location>
        <begin position="43"/>
        <end position="84"/>
    </location>
</feature>
<sequence>MTSLSPQRPLKPASLSAARLSKALSDSGVTDFDTGVNTSVAWTEHLSERSSDSESEAPDGNPKEREGDDTLKARLLGEGPPKPARALYDFDGQEDLNELTMRAGDNLLILREKLSEGWSVARKISSTADPDEPMGLIPRTYYQFTSEFQRIPSPPTPDFIDSPPPIATPEPLQLQTTGSGSVFPNLRQNLLGGKSLNRFSGFVTSGAEDWVLNGVELGEGEFESDEKDRSDREEGKSVSELEESEADLGTRNRKLKIGEADRHFVEAPPAWKSKSPPFRILVHSPSKRTSSITGAYILYSITSVFHPPDAGAASTSMTPNTEPTHLTVYRRFSHFNFLHTALLRRLPGIALPPLPEKQYAGRFSDDFVEARRGDLERWINRVVRHPVARYAEVLVFFLGCESDAEWRRTLPKYISSSTTTTTTTPSFYAHVFHPAFNFDADDAADAVDRFERHLEGVGTGVQGLRSVFEKVRESGITSSAAQRALSYSILSLITSTPMDNATPATSPATYGYPQQIYEEDEDDDGAALQGKVGLLNEEGAWCWREDCEVCLRLTKALQKMAESLQAIADLHDDHARRTQLATHEMLKDVAHPKALYNPVIDTHRATLSRYKDATSGMDTSSSPSMDSEVAARCETVLNTTMAEFETYHVQKGEDFERIAVEHLDGEIEFHEQVLARLRAARAAFPTSGKGATDVLPPGPRQPSIYERNLATARFTQPAPLPQPAPHIFDSTASVGLRPVSVAVRESMAMLFGNSVSSGGGSGFTGRGSIFDFSRFW</sequence>
<evidence type="ECO:0000256" key="3">
    <source>
        <dbReference type="SAM" id="MobiDB-lite"/>
    </source>
</evidence>
<evidence type="ECO:0000313" key="7">
    <source>
        <dbReference type="Proteomes" id="UP000027195"/>
    </source>
</evidence>